<keyword evidence="2" id="KW-0472">Membrane</keyword>
<dbReference type="NCBIfam" id="TIGR02532">
    <property type="entry name" value="IV_pilin_GFxxxE"/>
    <property type="match status" value="1"/>
</dbReference>
<organism evidence="3 4">
    <name type="scientific">Eggerthella lenta</name>
    <name type="common">Eubacterium lentum</name>
    <dbReference type="NCBI Taxonomy" id="84112"/>
    <lineage>
        <taxon>Bacteria</taxon>
        <taxon>Bacillati</taxon>
        <taxon>Actinomycetota</taxon>
        <taxon>Coriobacteriia</taxon>
        <taxon>Eggerthellales</taxon>
        <taxon>Eggerthellaceae</taxon>
        <taxon>Eggerthella</taxon>
    </lineage>
</organism>
<feature type="region of interest" description="Disordered" evidence="1">
    <location>
        <begin position="91"/>
        <end position="138"/>
    </location>
</feature>
<keyword evidence="2" id="KW-0812">Transmembrane</keyword>
<dbReference type="RefSeq" id="WP_139912900.1">
    <property type="nucleotide sequence ID" value="NZ_VEVP01000031.1"/>
</dbReference>
<evidence type="ECO:0000313" key="4">
    <source>
        <dbReference type="Proteomes" id="UP000312594"/>
    </source>
</evidence>
<evidence type="ECO:0000256" key="1">
    <source>
        <dbReference type="SAM" id="MobiDB-lite"/>
    </source>
</evidence>
<dbReference type="EMBL" id="VEVP01000031">
    <property type="protein sequence ID" value="TNU89287.1"/>
    <property type="molecule type" value="Genomic_DNA"/>
</dbReference>
<feature type="transmembrane region" description="Helical" evidence="2">
    <location>
        <begin position="12"/>
        <end position="35"/>
    </location>
</feature>
<dbReference type="SUPFAM" id="SSF54523">
    <property type="entry name" value="Pili subunits"/>
    <property type="match status" value="1"/>
</dbReference>
<evidence type="ECO:0000313" key="3">
    <source>
        <dbReference type="EMBL" id="TNU89287.1"/>
    </source>
</evidence>
<dbReference type="InterPro" id="IPR045584">
    <property type="entry name" value="Pilin-like"/>
</dbReference>
<reference evidence="3 4" key="1">
    <citation type="journal article" date="2005" name="Appl. Environ. Microbiol.">
        <title>Intestinal bacterial communities that produce active estrogen-like compounds enterodiol and enterolactone in humans.</title>
        <authorList>
            <person name="Clavel T."/>
            <person name="Henderson G."/>
            <person name="Alpert C.A."/>
            <person name="Philippe C."/>
            <person name="Rigottier-Gois L."/>
            <person name="Dore J."/>
            <person name="Blaut M."/>
        </authorList>
    </citation>
    <scope>NUCLEOTIDE SEQUENCE [LARGE SCALE GENOMIC DNA]</scope>
    <source>
        <strain evidence="3 4">SECO-MT75m2</strain>
    </source>
</reference>
<dbReference type="InterPro" id="IPR012902">
    <property type="entry name" value="N_methyl_site"/>
</dbReference>
<dbReference type="Proteomes" id="UP000312594">
    <property type="component" value="Unassembled WGS sequence"/>
</dbReference>
<sequence length="1389" mass="148037">MAKRGRHTEGFTLAELLMSVAIILILAAIAFPSIVSAQNNMRMLELNNAAQSIANAAQAQMTAKKVSGTWVDAVKDGDSYRACFPAARSADVSRETSEGSSRSQGETEHVSRETLGSDEVAPPSASAAESSKRYMTADTAREQGIVPALAVEEAVRDADYIIEFDADTAQVTGVFYADGRSGFFGSTPASTNAAKTYYETEGASTDQAARMGHDPMIGYYGGTPAGATPEKALANPVIWVDEATGCLMVQDPNIAADGSVGSTTSTVTIENTSKNVAFSISGLSNGTTMVSLTAADGGTDPVGFTSFAAAIKQQTRDNANVKGNVWAIDLNALSQLVTKENDGKPTADDSQKATLKQVFDACVAGDALTVSVETKDASRSCVPGTAAAHVEWPNPAGKLTMLITNPYSAVVAGEKNEAYTEPQVRSAVADSAHPSIGAGSGNGDGVVKDGLTVTPFYEDKDNHFRVSNANTQLKQENPQAGYQSYAGGWVASSSVRDDATYRLEGTVGAYNNHAYQIWELWIKRADTGECMRVGYLNDGKWEWGVFNQKGVNYDYRFLNDCFTWYGTNETGDASGTLAGTDTDANNVISLRLDVQKFYAEAENHKNHGLADEDGNATVCMRTAPKASEVQAYFNKLAVPEQTSTENPLKAAYLSGSARETGSRTADTPSVTARAAFESEFGASSSDVSWAVSKTTVAGFSQGNEYLSAAGTVPVRVYYSIAPGVGFANIRSYDNGNGSGYLSGVLSTRLTNVSLWLYRGPSFDDLAVMPPALLKNYKGLEFSCRRGDAYDFKITTQEDYRFYRALAYNVENGSAPPSQYIPHASASDESVAKIAAAENYETDDKLYTFKGWTTKDTVSGAELLVEADKLVSDYDGLSYQGTTLVASYDERKKVQPSLGMMYIETGTDKTGSPAYGYYGYIGDAKNNVTKVENLLSNEYSVTDGGYYVVVPTGSNQPKMTGRGDIPNYLKDFSDVLQGLSIEGGLYDCYRITVSDKDVGQNRPYDKYKLKNQTLSFKADIQTGASTVSVEGTYTVNFAFACAVETNEEAALSWGTSVSPWNVRLGRQFVGNLTAASNDVQGTYAKDTCFVQTRDIDLADAPLTSVSKFKKTFDNSTYDGDGNRIYGIQHRLQSVDTEGRLLSGEDTGVSGLFLRVDGGSLIKNVNIVLDPTDEDSAYEFVSTHGSKFRFGLLVGSIDGDGAEIHDCSVSVAGKETATLRIIKNGTSNEARIGGLVGYASQANVSDLSIEGVRIEVSADKTSWEASPAIGGIVGYGSQLSMSRCSVDGFTCELLQPTFVNQTNASKNALIHFGGLVGSAQLAVISQNVKSNAVLQVPAGQLRDSVVAGRYVGQASMSAVDQNESGQVFVKYGDPSEGGETVEVTADVGATE</sequence>
<dbReference type="Gene3D" id="3.30.700.10">
    <property type="entry name" value="Glycoprotein, Type 4 Pilin"/>
    <property type="match status" value="1"/>
</dbReference>
<evidence type="ECO:0000256" key="2">
    <source>
        <dbReference type="SAM" id="Phobius"/>
    </source>
</evidence>
<protein>
    <submittedName>
        <fullName evidence="3">Prepilin-type N-terminal cleavage/methylation domain-containing protein</fullName>
    </submittedName>
</protein>
<dbReference type="Pfam" id="PF07963">
    <property type="entry name" value="N_methyl"/>
    <property type="match status" value="1"/>
</dbReference>
<comment type="caution">
    <text evidence="3">The sequence shown here is derived from an EMBL/GenBank/DDBJ whole genome shotgun (WGS) entry which is preliminary data.</text>
</comment>
<keyword evidence="2" id="KW-1133">Transmembrane helix</keyword>
<gene>
    <name evidence="3" type="ORF">FIC87_11775</name>
</gene>
<name>A0A5C5BRA5_EGGLN</name>
<accession>A0A5C5BRA5</accession>
<proteinExistence type="predicted"/>